<evidence type="ECO:0000259" key="5">
    <source>
        <dbReference type="Pfam" id="PF00171"/>
    </source>
</evidence>
<dbReference type="GO" id="GO:0009450">
    <property type="term" value="P:gamma-aminobutyric acid catabolic process"/>
    <property type="evidence" value="ECO:0007669"/>
    <property type="project" value="InterPro"/>
</dbReference>
<name>A0A448VLE9_9NEIS</name>
<dbReference type="NCBIfam" id="TIGR01780">
    <property type="entry name" value="SSADH"/>
    <property type="match status" value="1"/>
</dbReference>
<feature type="domain" description="Aldehyde dehydrogenase" evidence="5">
    <location>
        <begin position="19"/>
        <end position="475"/>
    </location>
</feature>
<feature type="active site" evidence="3">
    <location>
        <position position="255"/>
    </location>
</feature>
<protein>
    <submittedName>
        <fullName evidence="6">Putative succinate-semialdehyde dehydrogenase</fullName>
        <ecNumber evidence="6">1.2.1.79</ecNumber>
    </submittedName>
</protein>
<reference evidence="6 7" key="1">
    <citation type="submission" date="2018-12" db="EMBL/GenBank/DDBJ databases">
        <authorList>
            <consortium name="Pathogen Informatics"/>
        </authorList>
    </citation>
    <scope>NUCLEOTIDE SEQUENCE [LARGE SCALE GENOMIC DNA]</scope>
    <source>
        <strain evidence="6 7">NCTC12742</strain>
    </source>
</reference>
<dbReference type="EC" id="1.2.1.79" evidence="6"/>
<dbReference type="Gene3D" id="3.40.605.10">
    <property type="entry name" value="Aldehyde Dehydrogenase, Chain A, domain 1"/>
    <property type="match status" value="1"/>
</dbReference>
<evidence type="ECO:0000313" key="6">
    <source>
        <dbReference type="EMBL" id="VEJ50595.1"/>
    </source>
</evidence>
<dbReference type="SUPFAM" id="SSF53720">
    <property type="entry name" value="ALDH-like"/>
    <property type="match status" value="1"/>
</dbReference>
<dbReference type="FunFam" id="3.40.605.10:FF:000005">
    <property type="entry name" value="Succinate-semialdehyde dehydrogenase I"/>
    <property type="match status" value="1"/>
</dbReference>
<comment type="similarity">
    <text evidence="1 4">Belongs to the aldehyde dehydrogenase family.</text>
</comment>
<dbReference type="PROSITE" id="PS00687">
    <property type="entry name" value="ALDEHYDE_DEHYDR_GLU"/>
    <property type="match status" value="1"/>
</dbReference>
<evidence type="ECO:0000256" key="1">
    <source>
        <dbReference type="ARBA" id="ARBA00009986"/>
    </source>
</evidence>
<dbReference type="PANTHER" id="PTHR43353:SF5">
    <property type="entry name" value="SUCCINATE-SEMIALDEHYDE DEHYDROGENASE, MITOCHONDRIAL"/>
    <property type="match status" value="1"/>
</dbReference>
<dbReference type="EMBL" id="LR134533">
    <property type="protein sequence ID" value="VEJ50595.1"/>
    <property type="molecule type" value="Genomic_DNA"/>
</dbReference>
<keyword evidence="7" id="KW-1185">Reference proteome</keyword>
<dbReference type="GO" id="GO:0005829">
    <property type="term" value="C:cytosol"/>
    <property type="evidence" value="ECO:0007669"/>
    <property type="project" value="TreeGrafter"/>
</dbReference>
<dbReference type="InterPro" id="IPR016163">
    <property type="entry name" value="Ald_DH_C"/>
</dbReference>
<dbReference type="AlphaFoldDB" id="A0A448VLE9"/>
<evidence type="ECO:0000256" key="3">
    <source>
        <dbReference type="PROSITE-ProRule" id="PRU10007"/>
    </source>
</evidence>
<proteinExistence type="inferred from homology"/>
<dbReference type="Gene3D" id="3.40.309.10">
    <property type="entry name" value="Aldehyde Dehydrogenase, Chain A, domain 2"/>
    <property type="match status" value="1"/>
</dbReference>
<dbReference type="Proteomes" id="UP000272771">
    <property type="component" value="Chromosome"/>
</dbReference>
<sequence length="482" mass="51884">MRLNDSNLLKNLCYINGTWHNEDNGKRIPVINPANGNLLADVPDMGKAETKAAVTSAQTALPAWSALPASERSRLLKRWFELVMQHQEDLAHILTYEQGKPLAEARGEIAYGASYIEWFAEEAKRIYGETLPSSNSDQRLTVLRQPVGVCAAITPWNFPNAMITRKVAPALAAGCTFILRPASKTPLSALALAELADRAGVPPGVFNVITGNAAEIGSVLTGDQRIRKFSFTGSTETGKKLMAQCSATVKRVSLELGGNAPFIVFDDADLDAAVAGAVASKFRNAGQTCVCTNRFYVQADVYEAFIEKLTRAVQQLKVGNGWDEGVTIGPVIDRQSIEKIRQLLDNAVGQGADITCGGFSDGLFFQPTVISGATQTMAVAHEEIFGPLAPVFRFTDEAEAVKLANDTEYGLAAYFYSRDIGRITRVSEALEYGMVGVNTGLISNAAAPFGGIKQSGFGREGSRHGLDEYLEMKYIALAGVNS</sequence>
<dbReference type="RefSeq" id="WP_004282629.1">
    <property type="nucleotide sequence ID" value="NZ_CAUJRG010000002.1"/>
</dbReference>
<accession>A0A448VLE9</accession>
<dbReference type="Pfam" id="PF00171">
    <property type="entry name" value="Aldedh"/>
    <property type="match status" value="1"/>
</dbReference>
<dbReference type="InterPro" id="IPR016161">
    <property type="entry name" value="Ald_DH/histidinol_DH"/>
</dbReference>
<organism evidence="6 7">
    <name type="scientific">Neisseria weaveri</name>
    <dbReference type="NCBI Taxonomy" id="28091"/>
    <lineage>
        <taxon>Bacteria</taxon>
        <taxon>Pseudomonadati</taxon>
        <taxon>Pseudomonadota</taxon>
        <taxon>Betaproteobacteria</taxon>
        <taxon>Neisseriales</taxon>
        <taxon>Neisseriaceae</taxon>
        <taxon>Neisseria</taxon>
    </lineage>
</organism>
<keyword evidence="2 4" id="KW-0560">Oxidoreductase</keyword>
<dbReference type="InterPro" id="IPR016160">
    <property type="entry name" value="Ald_DH_CS_CYS"/>
</dbReference>
<dbReference type="PANTHER" id="PTHR43353">
    <property type="entry name" value="SUCCINATE-SEMIALDEHYDE DEHYDROGENASE, MITOCHONDRIAL"/>
    <property type="match status" value="1"/>
</dbReference>
<dbReference type="FunFam" id="3.40.605.10:FF:000026">
    <property type="entry name" value="Aldehyde dehydrogenase, putative"/>
    <property type="match status" value="1"/>
</dbReference>
<evidence type="ECO:0000256" key="4">
    <source>
        <dbReference type="RuleBase" id="RU003345"/>
    </source>
</evidence>
<evidence type="ECO:0000256" key="2">
    <source>
        <dbReference type="ARBA" id="ARBA00023002"/>
    </source>
</evidence>
<gene>
    <name evidence="6" type="primary">gabD</name>
    <name evidence="6" type="ORF">NCTC12742_00775</name>
</gene>
<dbReference type="InterPro" id="IPR015590">
    <property type="entry name" value="Aldehyde_DH_dom"/>
</dbReference>
<dbReference type="PROSITE" id="PS00070">
    <property type="entry name" value="ALDEHYDE_DEHYDR_CYS"/>
    <property type="match status" value="1"/>
</dbReference>
<dbReference type="GO" id="GO:0004777">
    <property type="term" value="F:succinate-semialdehyde dehydrogenase (NAD+) activity"/>
    <property type="evidence" value="ECO:0007669"/>
    <property type="project" value="TreeGrafter"/>
</dbReference>
<dbReference type="OrthoDB" id="6187633at2"/>
<dbReference type="GO" id="GO:0036243">
    <property type="term" value="F:succinate-semialdehyde dehydrogenase (NADP+) activity"/>
    <property type="evidence" value="ECO:0007669"/>
    <property type="project" value="UniProtKB-EC"/>
</dbReference>
<evidence type="ECO:0000313" key="7">
    <source>
        <dbReference type="Proteomes" id="UP000272771"/>
    </source>
</evidence>
<dbReference type="InterPro" id="IPR029510">
    <property type="entry name" value="Ald_DH_CS_GLU"/>
</dbReference>
<dbReference type="STRING" id="28091.SAMEA3174300_01400"/>
<dbReference type="CDD" id="cd07103">
    <property type="entry name" value="ALDH_F5_SSADH_GabD"/>
    <property type="match status" value="1"/>
</dbReference>
<dbReference type="InterPro" id="IPR010102">
    <property type="entry name" value="Succ_semiAld_DH"/>
</dbReference>
<dbReference type="InterPro" id="IPR016162">
    <property type="entry name" value="Ald_DH_N"/>
</dbReference>
<dbReference type="FunFam" id="3.40.309.10:FF:000004">
    <property type="entry name" value="Succinate-semialdehyde dehydrogenase I"/>
    <property type="match status" value="1"/>
</dbReference>
<dbReference type="InterPro" id="IPR050740">
    <property type="entry name" value="Aldehyde_DH_Superfamily"/>
</dbReference>